<evidence type="ECO:0000313" key="7">
    <source>
        <dbReference type="EMBL" id="KAJ3594406.1"/>
    </source>
</evidence>
<evidence type="ECO:0000256" key="5">
    <source>
        <dbReference type="SAM" id="MobiDB-lite"/>
    </source>
</evidence>
<feature type="compositionally biased region" description="Polar residues" evidence="5">
    <location>
        <begin position="547"/>
        <end position="558"/>
    </location>
</feature>
<dbReference type="AlphaFoldDB" id="A0A9Q0DVF0"/>
<feature type="compositionally biased region" description="Basic residues" evidence="5">
    <location>
        <begin position="114"/>
        <end position="125"/>
    </location>
</feature>
<evidence type="ECO:0000313" key="8">
    <source>
        <dbReference type="Proteomes" id="UP001148018"/>
    </source>
</evidence>
<dbReference type="GO" id="GO:0005737">
    <property type="term" value="C:cytoplasm"/>
    <property type="evidence" value="ECO:0007669"/>
    <property type="project" value="TreeGrafter"/>
</dbReference>
<dbReference type="SUPFAM" id="SSF55785">
    <property type="entry name" value="PYP-like sensor domain (PAS domain)"/>
    <property type="match status" value="1"/>
</dbReference>
<feature type="region of interest" description="Disordered" evidence="5">
    <location>
        <begin position="547"/>
        <end position="571"/>
    </location>
</feature>
<accession>A0A9Q0DVF0</accession>
<keyword evidence="8" id="KW-1185">Reference proteome</keyword>
<comment type="subcellular location">
    <subcellularLocation>
        <location evidence="1">Nucleus</location>
    </subcellularLocation>
</comment>
<evidence type="ECO:0000256" key="1">
    <source>
        <dbReference type="ARBA" id="ARBA00004123"/>
    </source>
</evidence>
<dbReference type="FunFam" id="3.30.450.20:FF:000004">
    <property type="entry name" value="Period circadian protein homolog 3"/>
    <property type="match status" value="1"/>
</dbReference>
<dbReference type="GO" id="GO:0032922">
    <property type="term" value="P:circadian regulation of gene expression"/>
    <property type="evidence" value="ECO:0007669"/>
    <property type="project" value="TreeGrafter"/>
</dbReference>
<dbReference type="EMBL" id="JANIIK010000111">
    <property type="protein sequence ID" value="KAJ3594406.1"/>
    <property type="molecule type" value="Genomic_DNA"/>
</dbReference>
<dbReference type="Gene3D" id="3.30.450.20">
    <property type="entry name" value="PAS domain"/>
    <property type="match status" value="2"/>
</dbReference>
<dbReference type="GO" id="GO:0001222">
    <property type="term" value="F:transcription corepressor binding"/>
    <property type="evidence" value="ECO:0007669"/>
    <property type="project" value="TreeGrafter"/>
</dbReference>
<feature type="compositionally biased region" description="Low complexity" evidence="5">
    <location>
        <begin position="96"/>
        <end position="108"/>
    </location>
</feature>
<dbReference type="SMART" id="SM00091">
    <property type="entry name" value="PAS"/>
    <property type="match status" value="2"/>
</dbReference>
<dbReference type="InterPro" id="IPR057310">
    <property type="entry name" value="PER1-3_bHLH"/>
</dbReference>
<dbReference type="GO" id="GO:0000122">
    <property type="term" value="P:negative regulation of transcription by RNA polymerase II"/>
    <property type="evidence" value="ECO:0007669"/>
    <property type="project" value="TreeGrafter"/>
</dbReference>
<dbReference type="CDD" id="cd00130">
    <property type="entry name" value="PAS"/>
    <property type="match status" value="1"/>
</dbReference>
<keyword evidence="2" id="KW-0539">Nucleus</keyword>
<dbReference type="InterPro" id="IPR000014">
    <property type="entry name" value="PAS"/>
</dbReference>
<dbReference type="PROSITE" id="PS50112">
    <property type="entry name" value="PAS"/>
    <property type="match status" value="1"/>
</dbReference>
<reference evidence="7" key="1">
    <citation type="submission" date="2022-07" db="EMBL/GenBank/DDBJ databases">
        <title>Chromosome-level genome of Muraenolepis orangiensis.</title>
        <authorList>
            <person name="Kim J."/>
        </authorList>
    </citation>
    <scope>NUCLEOTIDE SEQUENCE</scope>
    <source>
        <strain evidence="7">KU_S4_2022</strain>
        <tissue evidence="7">Muscle</tissue>
    </source>
</reference>
<feature type="compositionally biased region" description="Polar residues" evidence="5">
    <location>
        <begin position="588"/>
        <end position="599"/>
    </location>
</feature>
<dbReference type="Pfam" id="PF21353">
    <property type="entry name" value="Per3-like_PAS-A"/>
    <property type="match status" value="2"/>
</dbReference>
<dbReference type="Proteomes" id="UP001148018">
    <property type="component" value="Unassembled WGS sequence"/>
</dbReference>
<dbReference type="OrthoDB" id="7788983at2759"/>
<name>A0A9Q0DVF0_9TELE</name>
<dbReference type="InterPro" id="IPR035965">
    <property type="entry name" value="PAS-like_dom_sf"/>
</dbReference>
<feature type="region of interest" description="Disordered" evidence="5">
    <location>
        <begin position="1"/>
        <end position="189"/>
    </location>
</feature>
<feature type="region of interest" description="Disordered" evidence="5">
    <location>
        <begin position="692"/>
        <end position="735"/>
    </location>
</feature>
<dbReference type="PANTHER" id="PTHR11269:SF9">
    <property type="entry name" value="PERIOD CIRCADIAN PROTEIN HOMOLOG 2"/>
    <property type="match status" value="1"/>
</dbReference>
<dbReference type="InterPro" id="IPR013655">
    <property type="entry name" value="PAS_fold_3"/>
</dbReference>
<feature type="compositionally biased region" description="Basic and acidic residues" evidence="5">
    <location>
        <begin position="179"/>
        <end position="189"/>
    </location>
</feature>
<feature type="compositionally biased region" description="Low complexity" evidence="5">
    <location>
        <begin position="131"/>
        <end position="178"/>
    </location>
</feature>
<dbReference type="InterPro" id="IPR048814">
    <property type="entry name" value="Per1-3_PAS-A"/>
</dbReference>
<dbReference type="GO" id="GO:0000976">
    <property type="term" value="F:transcription cis-regulatory region binding"/>
    <property type="evidence" value="ECO:0007669"/>
    <property type="project" value="TreeGrafter"/>
</dbReference>
<comment type="caution">
    <text evidence="7">The sequence shown here is derived from an EMBL/GenBank/DDBJ whole genome shotgun (WGS) entry which is preliminary data.</text>
</comment>
<feature type="compositionally biased region" description="Basic residues" evidence="5">
    <location>
        <begin position="886"/>
        <end position="896"/>
    </location>
</feature>
<evidence type="ECO:0000256" key="2">
    <source>
        <dbReference type="ARBA" id="ARBA00023242"/>
    </source>
</evidence>
<organism evidence="7 8">
    <name type="scientific">Muraenolepis orangiensis</name>
    <name type="common">Patagonian moray cod</name>
    <dbReference type="NCBI Taxonomy" id="630683"/>
    <lineage>
        <taxon>Eukaryota</taxon>
        <taxon>Metazoa</taxon>
        <taxon>Chordata</taxon>
        <taxon>Craniata</taxon>
        <taxon>Vertebrata</taxon>
        <taxon>Euteleostomi</taxon>
        <taxon>Actinopterygii</taxon>
        <taxon>Neopterygii</taxon>
        <taxon>Teleostei</taxon>
        <taxon>Neoteleostei</taxon>
        <taxon>Acanthomorphata</taxon>
        <taxon>Zeiogadaria</taxon>
        <taxon>Gadariae</taxon>
        <taxon>Gadiformes</taxon>
        <taxon>Muraenolepidoidei</taxon>
        <taxon>Muraenolepididae</taxon>
        <taxon>Muraenolepis</taxon>
    </lineage>
</organism>
<dbReference type="InterPro" id="IPR050760">
    <property type="entry name" value="Period_circadian_regulator"/>
</dbReference>
<evidence type="ECO:0000256" key="3">
    <source>
        <dbReference type="ARBA" id="ARBA00039684"/>
    </source>
</evidence>
<protein>
    <recommendedName>
        <fullName evidence="3">Period circadian protein homolog 2</fullName>
    </recommendedName>
    <alternativeName>
        <fullName evidence="4">Circadian clock protein PERIOD 2</fullName>
    </alternativeName>
</protein>
<dbReference type="Pfam" id="PF08447">
    <property type="entry name" value="PAS_3"/>
    <property type="match status" value="1"/>
</dbReference>
<feature type="region of interest" description="Disordered" evidence="5">
    <location>
        <begin position="868"/>
        <end position="934"/>
    </location>
</feature>
<feature type="region of interest" description="Disordered" evidence="5">
    <location>
        <begin position="588"/>
        <end position="607"/>
    </location>
</feature>
<dbReference type="PANTHER" id="PTHR11269">
    <property type="entry name" value="PERIOD CIRCADIAN PROTEIN"/>
    <property type="match status" value="1"/>
</dbReference>
<dbReference type="GO" id="GO:0005634">
    <property type="term" value="C:nucleus"/>
    <property type="evidence" value="ECO:0007669"/>
    <property type="project" value="UniProtKB-SubCell"/>
</dbReference>
<dbReference type="GO" id="GO:0043153">
    <property type="term" value="P:entrainment of circadian clock by photoperiod"/>
    <property type="evidence" value="ECO:0007669"/>
    <property type="project" value="TreeGrafter"/>
</dbReference>
<gene>
    <name evidence="7" type="ORF">NHX12_003713</name>
</gene>
<evidence type="ECO:0000256" key="4">
    <source>
        <dbReference type="ARBA" id="ARBA00042893"/>
    </source>
</evidence>
<dbReference type="Pfam" id="PF23170">
    <property type="entry name" value="bHLH_PER"/>
    <property type="match status" value="1"/>
</dbReference>
<evidence type="ECO:0000259" key="6">
    <source>
        <dbReference type="PROSITE" id="PS50112"/>
    </source>
</evidence>
<feature type="domain" description="PAS" evidence="6">
    <location>
        <begin position="401"/>
        <end position="444"/>
    </location>
</feature>
<sequence>MSHDSDSKRYPFPGLKDQDGALGCRGAPSCVPMPRSPSGCGSMAQLHRMGGYSQGGPDLGLPSEGSDSSGSIHGPPASPHGHRSRSPPEEDVEMKSSVSSGSGTESHGNQSHGNHSRGNHSRGNHSRGNQSHGNESVGSSNGNSKDSALLESSGSNKSSNSHSTSPPSSSNAFSLLSSDSKESAKAKTQKELLKTLKELKRHLPTEKRSKGCTSSTLNTLKYALRCVKQVEANEEYNQLLRINNSQPSGLDVSSYTIQEIDSITSEYTLQNNDIFAVAVSLITGCIVYISDQAASILNCKRDVFKDAKFVEFLTPQDVKSSPPDVMQEKSFFCRISGGKECAGDLQYLPFRMTPYLMKVQDQFCCLLLAERVHSGYGAPRIPTDKRIFTTTHTPTCVFQDVDERAVSLLGYLPQDLIGTPVLLHLHPNDRQVMLGIHRKILQFAGQPFDQSSVRFCARNGEYVTMDTSWSSFVNPWSRKVSFVIGRHKVRMGPVNEDVFVAPIPATKTIDPDVPEITEQIHKLLLQPVHNTGISGGYGGMTSMTNFSGDGAAHSSSKVQPEAEGESSKTKPRTFQEICQGIHLLKSQEQQQLKPASTSKPEAKKPTTITTLNSSNGLQRAVAAVRPKDSAAPLNWRDAGAIMEESRASVQEELAFNDQTVYSYQQINCLDSVVRYLESCNIPITLKRKCLSSSTTASSSSDDDDDQQKGQRAQVSEEPALLKEQPVHRPLGDADKRNIETATAVVGTSLPLPLPDKPESVVSITSQCSYSSTIVHVGDKKPQLESELIEEMTDENQTPGPPPSAVCPPHQKRESYKKQGMTMQVLAAHTQKEEQAFLYRFREQRGVTAFKADCLNYLEHQQSHIVSDAVPAGRTYKHPGAEPAPRRGGRNKRAKRVRQIESSDSTMSHRRRQQQPLRPPLLNQGLNRTSWSSSETSRSTFSMAYPAVMPGYPMQVYPGGGGGLGPLADPSLAGYGDASQCNQAPSCVPTIHPVPYTAPVVMPVLALILPNYVFPQMAVAGPPTQQQQQSFYQADPTIYPPAPLPAFGPGTFQTQSPYPGQPV</sequence>
<proteinExistence type="predicted"/>
<feature type="compositionally biased region" description="Basic and acidic residues" evidence="5">
    <location>
        <begin position="724"/>
        <end position="735"/>
    </location>
</feature>